<proteinExistence type="predicted"/>
<dbReference type="EMBL" id="SNRW01007550">
    <property type="protein sequence ID" value="KAA6381057.1"/>
    <property type="molecule type" value="Genomic_DNA"/>
</dbReference>
<gene>
    <name evidence="1" type="ORF">EZS28_023415</name>
</gene>
<dbReference type="SUPFAM" id="SSF56281">
    <property type="entry name" value="Metallo-hydrolase/oxidoreductase"/>
    <property type="match status" value="1"/>
</dbReference>
<evidence type="ECO:0000313" key="2">
    <source>
        <dbReference type="Proteomes" id="UP000324800"/>
    </source>
</evidence>
<sequence>MNRQQKEDGILSFETIFITHAHRDHIIGLWNQLSERERIIRERFNNPSVSPVTIIGPLKMLAIVFPYTEHSIIGSAGIVVDFIILNMNIEESIYNQVESEQLMIEIKESKLPPQNEIVKDSEPKLYKQNYSYFRLSYSEDTFPTVYFTSEVT</sequence>
<protein>
    <recommendedName>
        <fullName evidence="3">Metallo-beta-lactamase domain-containing protein</fullName>
    </recommendedName>
</protein>
<organism evidence="1 2">
    <name type="scientific">Streblomastix strix</name>
    <dbReference type="NCBI Taxonomy" id="222440"/>
    <lineage>
        <taxon>Eukaryota</taxon>
        <taxon>Metamonada</taxon>
        <taxon>Preaxostyla</taxon>
        <taxon>Oxymonadida</taxon>
        <taxon>Streblomastigidae</taxon>
        <taxon>Streblomastix</taxon>
    </lineage>
</organism>
<dbReference type="AlphaFoldDB" id="A0A5J4VET6"/>
<evidence type="ECO:0008006" key="3">
    <source>
        <dbReference type="Google" id="ProtNLM"/>
    </source>
</evidence>
<dbReference type="InterPro" id="IPR036866">
    <property type="entry name" value="RibonucZ/Hydroxyglut_hydro"/>
</dbReference>
<dbReference type="Proteomes" id="UP000324800">
    <property type="component" value="Unassembled WGS sequence"/>
</dbReference>
<name>A0A5J4VET6_9EUKA</name>
<reference evidence="1 2" key="1">
    <citation type="submission" date="2019-03" db="EMBL/GenBank/DDBJ databases">
        <title>Single cell metagenomics reveals metabolic interactions within the superorganism composed of flagellate Streblomastix strix and complex community of Bacteroidetes bacteria on its surface.</title>
        <authorList>
            <person name="Treitli S.C."/>
            <person name="Kolisko M."/>
            <person name="Husnik F."/>
            <person name="Keeling P."/>
            <person name="Hampl V."/>
        </authorList>
    </citation>
    <scope>NUCLEOTIDE SEQUENCE [LARGE SCALE GENOMIC DNA]</scope>
    <source>
        <strain evidence="1">ST1C</strain>
    </source>
</reference>
<dbReference type="Gene3D" id="3.60.15.10">
    <property type="entry name" value="Ribonuclease Z/Hydroxyacylglutathione hydrolase-like"/>
    <property type="match status" value="1"/>
</dbReference>
<comment type="caution">
    <text evidence="1">The sequence shown here is derived from an EMBL/GenBank/DDBJ whole genome shotgun (WGS) entry which is preliminary data.</text>
</comment>
<accession>A0A5J4VET6</accession>
<evidence type="ECO:0000313" key="1">
    <source>
        <dbReference type="EMBL" id="KAA6381057.1"/>
    </source>
</evidence>